<dbReference type="Pfam" id="PF00754">
    <property type="entry name" value="F5_F8_type_C"/>
    <property type="match status" value="1"/>
</dbReference>
<gene>
    <name evidence="3" type="ORF">GCM10010345_90930</name>
</gene>
<dbReference type="RefSeq" id="WP_189895033.1">
    <property type="nucleotide sequence ID" value="NZ_BMVN01000095.1"/>
</dbReference>
<dbReference type="Gene3D" id="2.60.120.260">
    <property type="entry name" value="Galactose-binding domain-like"/>
    <property type="match status" value="1"/>
</dbReference>
<evidence type="ECO:0000313" key="3">
    <source>
        <dbReference type="EMBL" id="GHA74183.1"/>
    </source>
</evidence>
<dbReference type="InterPro" id="IPR008979">
    <property type="entry name" value="Galactose-bd-like_sf"/>
</dbReference>
<evidence type="ECO:0000259" key="2">
    <source>
        <dbReference type="PROSITE" id="PS50022"/>
    </source>
</evidence>
<reference evidence="4" key="1">
    <citation type="journal article" date="2019" name="Int. J. Syst. Evol. Microbiol.">
        <title>The Global Catalogue of Microorganisms (GCM) 10K type strain sequencing project: providing services to taxonomists for standard genome sequencing and annotation.</title>
        <authorList>
            <consortium name="The Broad Institute Genomics Platform"/>
            <consortium name="The Broad Institute Genome Sequencing Center for Infectious Disease"/>
            <person name="Wu L."/>
            <person name="Ma J."/>
        </authorList>
    </citation>
    <scope>NUCLEOTIDE SEQUENCE [LARGE SCALE GENOMIC DNA]</scope>
    <source>
        <strain evidence="4">JCM 4733</strain>
    </source>
</reference>
<dbReference type="PROSITE" id="PS50022">
    <property type="entry name" value="FA58C_3"/>
    <property type="match status" value="1"/>
</dbReference>
<dbReference type="Proteomes" id="UP000653644">
    <property type="component" value="Unassembled WGS sequence"/>
</dbReference>
<proteinExistence type="predicted"/>
<comment type="caution">
    <text evidence="3">The sequence shown here is derived from an EMBL/GenBank/DDBJ whole genome shotgun (WGS) entry which is preliminary data.</text>
</comment>
<name>A0ABQ3DB22_9ACTN</name>
<keyword evidence="4" id="KW-1185">Reference proteome</keyword>
<evidence type="ECO:0000256" key="1">
    <source>
        <dbReference type="SAM" id="MobiDB-lite"/>
    </source>
</evidence>
<protein>
    <recommendedName>
        <fullName evidence="2">F5/8 type C domain-containing protein</fullName>
    </recommendedName>
</protein>
<feature type="domain" description="F5/8 type C" evidence="2">
    <location>
        <begin position="1"/>
        <end position="83"/>
    </location>
</feature>
<evidence type="ECO:0000313" key="4">
    <source>
        <dbReference type="Proteomes" id="UP000653644"/>
    </source>
</evidence>
<dbReference type="InterPro" id="IPR000421">
    <property type="entry name" value="FA58C"/>
</dbReference>
<sequence>MAYADSQESVGESAPASNVLDGDLGTFWHTQWSGPRAPMPHEIQLNLGGDNKVSCLYYLPRQDSANGRIVNYEVYTSKDGTAWGNPVATGTWTNTSAEGQACFTPVSAHSARCTAIRGPRVPRSTSARPTDDTPVPAGRRHHARPAGRSSHPQDDPTPGTQVNPFHIVGSLFYMQSSFLLSD</sequence>
<feature type="region of interest" description="Disordered" evidence="1">
    <location>
        <begin position="116"/>
        <end position="163"/>
    </location>
</feature>
<dbReference type="SUPFAM" id="SSF49785">
    <property type="entry name" value="Galactose-binding domain-like"/>
    <property type="match status" value="1"/>
</dbReference>
<organism evidence="3 4">
    <name type="scientific">Streptomyces canarius</name>
    <dbReference type="NCBI Taxonomy" id="285453"/>
    <lineage>
        <taxon>Bacteria</taxon>
        <taxon>Bacillati</taxon>
        <taxon>Actinomycetota</taxon>
        <taxon>Actinomycetes</taxon>
        <taxon>Kitasatosporales</taxon>
        <taxon>Streptomycetaceae</taxon>
        <taxon>Streptomyces</taxon>
    </lineage>
</organism>
<dbReference type="EMBL" id="BMVN01000095">
    <property type="protein sequence ID" value="GHA74183.1"/>
    <property type="molecule type" value="Genomic_DNA"/>
</dbReference>
<accession>A0ABQ3DB22</accession>